<comment type="caution">
    <text evidence="2">The sequence shown here is derived from an EMBL/GenBank/DDBJ whole genome shotgun (WGS) entry which is preliminary data.</text>
</comment>
<dbReference type="GO" id="GO:0047560">
    <property type="term" value="F:3-dehydrosphinganine reductase activity"/>
    <property type="evidence" value="ECO:0007669"/>
    <property type="project" value="TreeGrafter"/>
</dbReference>
<keyword evidence="1" id="KW-0812">Transmembrane</keyword>
<evidence type="ECO:0000256" key="1">
    <source>
        <dbReference type="SAM" id="Phobius"/>
    </source>
</evidence>
<organism evidence="2 3">
    <name type="scientific">Parathielavia appendiculata</name>
    <dbReference type="NCBI Taxonomy" id="2587402"/>
    <lineage>
        <taxon>Eukaryota</taxon>
        <taxon>Fungi</taxon>
        <taxon>Dikarya</taxon>
        <taxon>Ascomycota</taxon>
        <taxon>Pezizomycotina</taxon>
        <taxon>Sordariomycetes</taxon>
        <taxon>Sordariomycetidae</taxon>
        <taxon>Sordariales</taxon>
        <taxon>Chaetomiaceae</taxon>
        <taxon>Parathielavia</taxon>
    </lineage>
</organism>
<dbReference type="RefSeq" id="XP_062642723.1">
    <property type="nucleotide sequence ID" value="XM_062795807.1"/>
</dbReference>
<dbReference type="GO" id="GO:0005789">
    <property type="term" value="C:endoplasmic reticulum membrane"/>
    <property type="evidence" value="ECO:0007669"/>
    <property type="project" value="TreeGrafter"/>
</dbReference>
<reference evidence="2" key="2">
    <citation type="submission" date="2023-05" db="EMBL/GenBank/DDBJ databases">
        <authorList>
            <consortium name="Lawrence Berkeley National Laboratory"/>
            <person name="Steindorff A."/>
            <person name="Hensen N."/>
            <person name="Bonometti L."/>
            <person name="Westerberg I."/>
            <person name="Brannstrom I.O."/>
            <person name="Guillou S."/>
            <person name="Cros-Aarteil S."/>
            <person name="Calhoun S."/>
            <person name="Haridas S."/>
            <person name="Kuo A."/>
            <person name="Mondo S."/>
            <person name="Pangilinan J."/>
            <person name="Riley R."/>
            <person name="Labutti K."/>
            <person name="Andreopoulos B."/>
            <person name="Lipzen A."/>
            <person name="Chen C."/>
            <person name="Yanf M."/>
            <person name="Daum C."/>
            <person name="Ng V."/>
            <person name="Clum A."/>
            <person name="Ohm R."/>
            <person name="Martin F."/>
            <person name="Silar P."/>
            <person name="Natvig D."/>
            <person name="Lalanne C."/>
            <person name="Gautier V."/>
            <person name="Ament-Velasquez S.L."/>
            <person name="Kruys A."/>
            <person name="Hutchinson M.I."/>
            <person name="Powell A.J."/>
            <person name="Barry K."/>
            <person name="Miller A.N."/>
            <person name="Grigoriev I.V."/>
            <person name="Debuchy R."/>
            <person name="Gladieux P."/>
            <person name="Thoren M.H."/>
            <person name="Johannesson H."/>
        </authorList>
    </citation>
    <scope>NUCLEOTIDE SEQUENCE</scope>
    <source>
        <strain evidence="2">CBS 731.68</strain>
    </source>
</reference>
<dbReference type="SUPFAM" id="SSF51735">
    <property type="entry name" value="NAD(P)-binding Rossmann-fold domains"/>
    <property type="match status" value="1"/>
</dbReference>
<dbReference type="GeneID" id="87832575"/>
<dbReference type="Proteomes" id="UP001302602">
    <property type="component" value="Unassembled WGS sequence"/>
</dbReference>
<proteinExistence type="predicted"/>
<keyword evidence="1" id="KW-0472">Membrane</keyword>
<dbReference type="PANTHER" id="PTHR43550">
    <property type="entry name" value="3-KETODIHYDROSPHINGOSINE REDUCTASE"/>
    <property type="match status" value="1"/>
</dbReference>
<evidence type="ECO:0000313" key="3">
    <source>
        <dbReference type="Proteomes" id="UP001302602"/>
    </source>
</evidence>
<dbReference type="Gene3D" id="3.40.50.720">
    <property type="entry name" value="NAD(P)-binding Rossmann-like Domain"/>
    <property type="match status" value="1"/>
</dbReference>
<sequence>MGDLSGKTYFITGGSGGLGKGLAKILFARGAHVTLFARNGERLASAKEDVLKLRVNKNQELDAVSVDLADGSQAWAQVEQVFRCQKRIPDDLYCSTGGAILENGFLADITPGDLKQAINNNYLTAVFAAQAALRIWREADRQAWQRGAEPASDPRFTLKVASKYAVRAIADTLRLEALLLSNPASTYKIHCAFPGTFISPALIAEQASKPRLTKQMEGTDMEIEALTKCFPSSDEMAQRILAGVERGSFAVCPDFQSGLLRSGILGPSARRGPGIVDTLLGLLLVLLWPLVNRFWFERMCKTGRLELLERHGVQVEKKHQE</sequence>
<keyword evidence="3" id="KW-1185">Reference proteome</keyword>
<dbReference type="Pfam" id="PF00106">
    <property type="entry name" value="adh_short"/>
    <property type="match status" value="1"/>
</dbReference>
<evidence type="ECO:0000313" key="2">
    <source>
        <dbReference type="EMBL" id="KAK4118950.1"/>
    </source>
</evidence>
<dbReference type="InterPro" id="IPR002347">
    <property type="entry name" value="SDR_fam"/>
</dbReference>
<dbReference type="PANTHER" id="PTHR43550:SF3">
    <property type="entry name" value="3-KETODIHYDROSPHINGOSINE REDUCTASE"/>
    <property type="match status" value="1"/>
</dbReference>
<dbReference type="GO" id="GO:0030148">
    <property type="term" value="P:sphingolipid biosynthetic process"/>
    <property type="evidence" value="ECO:0007669"/>
    <property type="project" value="TreeGrafter"/>
</dbReference>
<dbReference type="GO" id="GO:0006666">
    <property type="term" value="P:3-keto-sphinganine metabolic process"/>
    <property type="evidence" value="ECO:0007669"/>
    <property type="project" value="TreeGrafter"/>
</dbReference>
<reference evidence="2" key="1">
    <citation type="journal article" date="2023" name="Mol. Phylogenet. Evol.">
        <title>Genome-scale phylogeny and comparative genomics of the fungal order Sordariales.</title>
        <authorList>
            <person name="Hensen N."/>
            <person name="Bonometti L."/>
            <person name="Westerberg I."/>
            <person name="Brannstrom I.O."/>
            <person name="Guillou S."/>
            <person name="Cros-Aarteil S."/>
            <person name="Calhoun S."/>
            <person name="Haridas S."/>
            <person name="Kuo A."/>
            <person name="Mondo S."/>
            <person name="Pangilinan J."/>
            <person name="Riley R."/>
            <person name="LaButti K."/>
            <person name="Andreopoulos B."/>
            <person name="Lipzen A."/>
            <person name="Chen C."/>
            <person name="Yan M."/>
            <person name="Daum C."/>
            <person name="Ng V."/>
            <person name="Clum A."/>
            <person name="Steindorff A."/>
            <person name="Ohm R.A."/>
            <person name="Martin F."/>
            <person name="Silar P."/>
            <person name="Natvig D.O."/>
            <person name="Lalanne C."/>
            <person name="Gautier V."/>
            <person name="Ament-Velasquez S.L."/>
            <person name="Kruys A."/>
            <person name="Hutchinson M.I."/>
            <person name="Powell A.J."/>
            <person name="Barry K."/>
            <person name="Miller A.N."/>
            <person name="Grigoriev I.V."/>
            <person name="Debuchy R."/>
            <person name="Gladieux P."/>
            <person name="Hiltunen Thoren M."/>
            <person name="Johannesson H."/>
        </authorList>
    </citation>
    <scope>NUCLEOTIDE SEQUENCE</scope>
    <source>
        <strain evidence="2">CBS 731.68</strain>
    </source>
</reference>
<name>A0AAN6TQR8_9PEZI</name>
<protein>
    <submittedName>
        <fullName evidence="2">Short chain dehydrogenase</fullName>
    </submittedName>
</protein>
<accession>A0AAN6TQR8</accession>
<feature type="transmembrane region" description="Helical" evidence="1">
    <location>
        <begin position="278"/>
        <end position="296"/>
    </location>
</feature>
<dbReference type="InterPro" id="IPR036291">
    <property type="entry name" value="NAD(P)-bd_dom_sf"/>
</dbReference>
<gene>
    <name evidence="2" type="ORF">N657DRAFT_675220</name>
</gene>
<dbReference type="EMBL" id="MU853256">
    <property type="protein sequence ID" value="KAK4118950.1"/>
    <property type="molecule type" value="Genomic_DNA"/>
</dbReference>
<keyword evidence="1" id="KW-1133">Transmembrane helix</keyword>
<dbReference type="AlphaFoldDB" id="A0AAN6TQR8"/>